<dbReference type="EMBL" id="JAAAUQ010000375">
    <property type="protein sequence ID" value="KAF9150850.1"/>
    <property type="molecule type" value="Genomic_DNA"/>
</dbReference>
<feature type="signal peptide" evidence="2">
    <location>
        <begin position="1"/>
        <end position="19"/>
    </location>
</feature>
<keyword evidence="2" id="KW-0732">Signal</keyword>
<comment type="caution">
    <text evidence="3">The sequence shown here is derived from an EMBL/GenBank/DDBJ whole genome shotgun (WGS) entry which is preliminary data.</text>
</comment>
<feature type="compositionally biased region" description="Low complexity" evidence="1">
    <location>
        <begin position="160"/>
        <end position="170"/>
    </location>
</feature>
<feature type="compositionally biased region" description="Pro residues" evidence="1">
    <location>
        <begin position="175"/>
        <end position="200"/>
    </location>
</feature>
<protein>
    <submittedName>
        <fullName evidence="3">Uncharacterized protein</fullName>
    </submittedName>
</protein>
<evidence type="ECO:0000313" key="3">
    <source>
        <dbReference type="EMBL" id="KAF9150850.1"/>
    </source>
</evidence>
<evidence type="ECO:0000313" key="4">
    <source>
        <dbReference type="Proteomes" id="UP000748756"/>
    </source>
</evidence>
<sequence length="348" mass="38165">MKIIAFSLLFAVVVSVALSHPTPHQSSVPSSIEAELAPVPAAIKDAQAYVDEGRYRVQTTTADAYVPSIDFSIQTTVVAHVDKRNYHVQTTTTAEIPEVTYPTEPWPEYKRKREHKNNTEAGLANSIDATGLWNVIERRADENDLSPTPRHTPKPKTKTKQPPVKPTIVPKRPPHPGPPPPPPLPVPTPTPSPPPAPAPGPAELTPPAQPTAVPAMITNNAAATPEPCRSVTLTWKMYIDKSERFLRWRHEISYSIERAVGNSFSFLGGTVVQDQNTGKIGEGLESMTHFTPGGDFGVKITPVGRGTGLIWFWRGLTRVFAEPNAIVPYSGDDMKYGYEYWDCVPAAW</sequence>
<dbReference type="AlphaFoldDB" id="A0A9P5RYL8"/>
<accession>A0A9P5RYL8</accession>
<keyword evidence="4" id="KW-1185">Reference proteome</keyword>
<feature type="chain" id="PRO_5040264104" evidence="2">
    <location>
        <begin position="20"/>
        <end position="348"/>
    </location>
</feature>
<evidence type="ECO:0000256" key="1">
    <source>
        <dbReference type="SAM" id="MobiDB-lite"/>
    </source>
</evidence>
<reference evidence="3" key="1">
    <citation type="journal article" date="2020" name="Fungal Divers.">
        <title>Resolving the Mortierellaceae phylogeny through synthesis of multi-gene phylogenetics and phylogenomics.</title>
        <authorList>
            <person name="Vandepol N."/>
            <person name="Liber J."/>
            <person name="Desiro A."/>
            <person name="Na H."/>
            <person name="Kennedy M."/>
            <person name="Barry K."/>
            <person name="Grigoriev I.V."/>
            <person name="Miller A.N."/>
            <person name="O'Donnell K."/>
            <person name="Stajich J.E."/>
            <person name="Bonito G."/>
        </authorList>
    </citation>
    <scope>NUCLEOTIDE SEQUENCE</scope>
    <source>
        <strain evidence="3">NRRL 6426</strain>
    </source>
</reference>
<proteinExistence type="predicted"/>
<evidence type="ECO:0000256" key="2">
    <source>
        <dbReference type="SAM" id="SignalP"/>
    </source>
</evidence>
<feature type="region of interest" description="Disordered" evidence="1">
    <location>
        <begin position="139"/>
        <end position="211"/>
    </location>
</feature>
<organism evidence="3 4">
    <name type="scientific">Linnemannia schmuckeri</name>
    <dbReference type="NCBI Taxonomy" id="64567"/>
    <lineage>
        <taxon>Eukaryota</taxon>
        <taxon>Fungi</taxon>
        <taxon>Fungi incertae sedis</taxon>
        <taxon>Mucoromycota</taxon>
        <taxon>Mortierellomycotina</taxon>
        <taxon>Mortierellomycetes</taxon>
        <taxon>Mortierellales</taxon>
        <taxon>Mortierellaceae</taxon>
        <taxon>Linnemannia</taxon>
    </lineage>
</organism>
<gene>
    <name evidence="3" type="ORF">BG015_007327</name>
</gene>
<dbReference type="Proteomes" id="UP000748756">
    <property type="component" value="Unassembled WGS sequence"/>
</dbReference>
<name>A0A9P5RYL8_9FUNG</name>
<dbReference type="OrthoDB" id="2427230at2759"/>